<dbReference type="OrthoDB" id="1317985at2759"/>
<evidence type="ECO:0000313" key="3">
    <source>
        <dbReference type="Proteomes" id="UP000824120"/>
    </source>
</evidence>
<feature type="compositionally biased region" description="Polar residues" evidence="1">
    <location>
        <begin position="25"/>
        <end position="37"/>
    </location>
</feature>
<feature type="region of interest" description="Disordered" evidence="1">
    <location>
        <begin position="16"/>
        <end position="75"/>
    </location>
</feature>
<keyword evidence="3" id="KW-1185">Reference proteome</keyword>
<dbReference type="AlphaFoldDB" id="A0A9J6A9N7"/>
<proteinExistence type="predicted"/>
<feature type="compositionally biased region" description="Basic and acidic residues" evidence="1">
    <location>
        <begin position="40"/>
        <end position="75"/>
    </location>
</feature>
<gene>
    <name evidence="2" type="ORF">H5410_006632</name>
</gene>
<name>A0A9J6A9N7_SOLCO</name>
<sequence length="75" mass="8274">MLDISIDGSRPTLRINVNARPPIEPTNSFNSDNNSIGNERLGDHSNESLGDHSMNIHDDPTNVENHLVDAEDPKL</sequence>
<accession>A0A9J6A9N7</accession>
<dbReference type="EMBL" id="JACXVP010000002">
    <property type="protein sequence ID" value="KAG5621414.1"/>
    <property type="molecule type" value="Genomic_DNA"/>
</dbReference>
<dbReference type="Proteomes" id="UP000824120">
    <property type="component" value="Chromosome 2"/>
</dbReference>
<evidence type="ECO:0000313" key="2">
    <source>
        <dbReference type="EMBL" id="KAG5621414.1"/>
    </source>
</evidence>
<protein>
    <submittedName>
        <fullName evidence="2">Uncharacterized protein</fullName>
    </submittedName>
</protein>
<evidence type="ECO:0000256" key="1">
    <source>
        <dbReference type="SAM" id="MobiDB-lite"/>
    </source>
</evidence>
<organism evidence="2 3">
    <name type="scientific">Solanum commersonii</name>
    <name type="common">Commerson's wild potato</name>
    <name type="synonym">Commerson's nightshade</name>
    <dbReference type="NCBI Taxonomy" id="4109"/>
    <lineage>
        <taxon>Eukaryota</taxon>
        <taxon>Viridiplantae</taxon>
        <taxon>Streptophyta</taxon>
        <taxon>Embryophyta</taxon>
        <taxon>Tracheophyta</taxon>
        <taxon>Spermatophyta</taxon>
        <taxon>Magnoliopsida</taxon>
        <taxon>eudicotyledons</taxon>
        <taxon>Gunneridae</taxon>
        <taxon>Pentapetalae</taxon>
        <taxon>asterids</taxon>
        <taxon>lamiids</taxon>
        <taxon>Solanales</taxon>
        <taxon>Solanaceae</taxon>
        <taxon>Solanoideae</taxon>
        <taxon>Solaneae</taxon>
        <taxon>Solanum</taxon>
    </lineage>
</organism>
<comment type="caution">
    <text evidence="2">The sequence shown here is derived from an EMBL/GenBank/DDBJ whole genome shotgun (WGS) entry which is preliminary data.</text>
</comment>
<reference evidence="2 3" key="1">
    <citation type="submission" date="2020-09" db="EMBL/GenBank/DDBJ databases">
        <title>De no assembly of potato wild relative species, Solanum commersonii.</title>
        <authorList>
            <person name="Cho K."/>
        </authorList>
    </citation>
    <scope>NUCLEOTIDE SEQUENCE [LARGE SCALE GENOMIC DNA]</scope>
    <source>
        <strain evidence="2">LZ3.2</strain>
        <tissue evidence="2">Leaf</tissue>
    </source>
</reference>